<accession>A0A7N0RF60</accession>
<dbReference type="PANTHER" id="PTHR34064">
    <property type="entry name" value="OS04G0672300 PROTEIN"/>
    <property type="match status" value="1"/>
</dbReference>
<feature type="region of interest" description="Disordered" evidence="1">
    <location>
        <begin position="136"/>
        <end position="215"/>
    </location>
</feature>
<evidence type="ECO:0000313" key="3">
    <source>
        <dbReference type="EnsemblPlants" id="Kaladp0010s0105.1.v1.1"/>
    </source>
</evidence>
<feature type="compositionally biased region" description="Polar residues" evidence="1">
    <location>
        <begin position="167"/>
        <end position="184"/>
    </location>
</feature>
<dbReference type="Proteomes" id="UP000594263">
    <property type="component" value="Unplaced"/>
</dbReference>
<proteinExistence type="predicted"/>
<feature type="compositionally biased region" description="Low complexity" evidence="1">
    <location>
        <begin position="195"/>
        <end position="207"/>
    </location>
</feature>
<evidence type="ECO:0000256" key="1">
    <source>
        <dbReference type="SAM" id="MobiDB-lite"/>
    </source>
</evidence>
<dbReference type="AlphaFoldDB" id="A0A7N0RF60"/>
<reference evidence="3" key="1">
    <citation type="submission" date="2021-01" db="UniProtKB">
        <authorList>
            <consortium name="EnsemblPlants"/>
        </authorList>
    </citation>
    <scope>IDENTIFICATION</scope>
</reference>
<evidence type="ECO:0000313" key="4">
    <source>
        <dbReference type="Proteomes" id="UP000594263"/>
    </source>
</evidence>
<protein>
    <submittedName>
        <fullName evidence="3">Uncharacterized protein</fullName>
    </submittedName>
</protein>
<sequence>MVTFSDGDDEEELQKLLTWSHSQIPLLCSLNLENQNPHGGSSSGSCSISPLKKIGHQVGNSGLESGALLILADKMAENPTTATESEIQGGSGEARGFDEMGTQRISVVSDQANGFHYAREKSDSFVVDIEGFIHSVDKDSNPSSRITLQRNLSKKGSLRGASEKRTGSSPTFSERDTSLLSAASPSPKGPGMNEAPLGAAAGAADHPANPPTHHQITITAGNMAESRWSNRRSYSFRRPPPGWAVDPRRILFFFATLSSMGTILLIYFTLSMSKTAVEDALLE</sequence>
<dbReference type="EnsemblPlants" id="Kaladp0010s0105.1.v1.1">
    <property type="protein sequence ID" value="Kaladp0010s0105.1.v1.1"/>
    <property type="gene ID" value="Kaladp0010s0105.v1.1"/>
</dbReference>
<organism evidence="3 4">
    <name type="scientific">Kalanchoe fedtschenkoi</name>
    <name type="common">Lavender scallops</name>
    <name type="synonym">South American air plant</name>
    <dbReference type="NCBI Taxonomy" id="63787"/>
    <lineage>
        <taxon>Eukaryota</taxon>
        <taxon>Viridiplantae</taxon>
        <taxon>Streptophyta</taxon>
        <taxon>Embryophyta</taxon>
        <taxon>Tracheophyta</taxon>
        <taxon>Spermatophyta</taxon>
        <taxon>Magnoliopsida</taxon>
        <taxon>eudicotyledons</taxon>
        <taxon>Gunneridae</taxon>
        <taxon>Pentapetalae</taxon>
        <taxon>Saxifragales</taxon>
        <taxon>Crassulaceae</taxon>
        <taxon>Kalanchoe</taxon>
    </lineage>
</organism>
<feature type="transmembrane region" description="Helical" evidence="2">
    <location>
        <begin position="250"/>
        <end position="270"/>
    </location>
</feature>
<feature type="compositionally biased region" description="Polar residues" evidence="1">
    <location>
        <begin position="141"/>
        <end position="151"/>
    </location>
</feature>
<evidence type="ECO:0000256" key="2">
    <source>
        <dbReference type="SAM" id="Phobius"/>
    </source>
</evidence>
<dbReference type="PANTHER" id="PTHR34064:SF4">
    <property type="entry name" value="PROTEIN, PUTATIVE-RELATED"/>
    <property type="match status" value="1"/>
</dbReference>
<keyword evidence="2" id="KW-0472">Membrane</keyword>
<dbReference type="Gramene" id="Kaladp0010s0105.1.v1.1">
    <property type="protein sequence ID" value="Kaladp0010s0105.1.v1.1"/>
    <property type="gene ID" value="Kaladp0010s0105.v1.1"/>
</dbReference>
<keyword evidence="2" id="KW-0812">Transmembrane</keyword>
<keyword evidence="2" id="KW-1133">Transmembrane helix</keyword>
<name>A0A7N0RF60_KALFE</name>
<keyword evidence="4" id="KW-1185">Reference proteome</keyword>